<dbReference type="VEuPathDB" id="VectorBase:GPPI025677"/>
<sequence>MEENEVDWNSAGLGLDRLKQTGTNASRSPASPAPLAPVFANFAADLPLGVSLSPPAIFTVLSAIVVFEDLSFGRNCYYVKLKQNNGTICGERDIRYFAVKILIAFQLQVLCLLKKFLNNIYRVLHAYEYEYIFDLSMTSKYIEFSLQVFHNICLKNTIKSSQTTAQGELQKLKMAANYRQ</sequence>
<organism evidence="1 2">
    <name type="scientific">Glossina palpalis gambiensis</name>
    <dbReference type="NCBI Taxonomy" id="67801"/>
    <lineage>
        <taxon>Eukaryota</taxon>
        <taxon>Metazoa</taxon>
        <taxon>Ecdysozoa</taxon>
        <taxon>Arthropoda</taxon>
        <taxon>Hexapoda</taxon>
        <taxon>Insecta</taxon>
        <taxon>Pterygota</taxon>
        <taxon>Neoptera</taxon>
        <taxon>Endopterygota</taxon>
        <taxon>Diptera</taxon>
        <taxon>Brachycera</taxon>
        <taxon>Muscomorpha</taxon>
        <taxon>Hippoboscoidea</taxon>
        <taxon>Glossinidae</taxon>
        <taxon>Glossina</taxon>
    </lineage>
</organism>
<name>A0A1B0BCG6_9MUSC</name>
<reference evidence="1" key="2">
    <citation type="submission" date="2020-05" db="UniProtKB">
        <authorList>
            <consortium name="EnsemblMetazoa"/>
        </authorList>
    </citation>
    <scope>IDENTIFICATION</scope>
    <source>
        <strain evidence="1">IAEA</strain>
    </source>
</reference>
<protein>
    <submittedName>
        <fullName evidence="1">Uncharacterized protein</fullName>
    </submittedName>
</protein>
<dbReference type="Proteomes" id="UP000092460">
    <property type="component" value="Unassembled WGS sequence"/>
</dbReference>
<evidence type="ECO:0000313" key="1">
    <source>
        <dbReference type="EnsemblMetazoa" id="GPPI025677-PA"/>
    </source>
</evidence>
<dbReference type="EnsemblMetazoa" id="GPPI025677-RA">
    <property type="protein sequence ID" value="GPPI025677-PA"/>
    <property type="gene ID" value="GPPI025677"/>
</dbReference>
<keyword evidence="2" id="KW-1185">Reference proteome</keyword>
<accession>A0A1B0BCG6</accession>
<dbReference type="EMBL" id="JXJN01011996">
    <property type="status" value="NOT_ANNOTATED_CDS"/>
    <property type="molecule type" value="Genomic_DNA"/>
</dbReference>
<dbReference type="AlphaFoldDB" id="A0A1B0BCG6"/>
<dbReference type="EMBL" id="JXJN01011995">
    <property type="status" value="NOT_ANNOTATED_CDS"/>
    <property type="molecule type" value="Genomic_DNA"/>
</dbReference>
<proteinExistence type="predicted"/>
<reference evidence="2" key="1">
    <citation type="submission" date="2015-01" db="EMBL/GenBank/DDBJ databases">
        <authorList>
            <person name="Aksoy S."/>
            <person name="Warren W."/>
            <person name="Wilson R.K."/>
        </authorList>
    </citation>
    <scope>NUCLEOTIDE SEQUENCE [LARGE SCALE GENOMIC DNA]</scope>
    <source>
        <strain evidence="2">IAEA</strain>
    </source>
</reference>
<evidence type="ECO:0000313" key="2">
    <source>
        <dbReference type="Proteomes" id="UP000092460"/>
    </source>
</evidence>